<feature type="region of interest" description="Disordered" evidence="1">
    <location>
        <begin position="97"/>
        <end position="122"/>
    </location>
</feature>
<dbReference type="HOGENOM" id="CLU_1767636_0_0_1"/>
<name>A1C925_ASPCL</name>
<protein>
    <submittedName>
        <fullName evidence="2">Uncharacterized protein</fullName>
    </submittedName>
</protein>
<gene>
    <name evidence="2" type="ORF">ACLA_053950</name>
</gene>
<dbReference type="AlphaFoldDB" id="A1C925"/>
<proteinExistence type="predicted"/>
<evidence type="ECO:0000256" key="1">
    <source>
        <dbReference type="SAM" id="MobiDB-lite"/>
    </source>
</evidence>
<accession>A1C925</accession>
<reference evidence="2 3" key="1">
    <citation type="journal article" date="2008" name="PLoS Genet.">
        <title>Genomic islands in the pathogenic filamentous fungus Aspergillus fumigatus.</title>
        <authorList>
            <person name="Fedorova N.D."/>
            <person name="Khaldi N."/>
            <person name="Joardar V.S."/>
            <person name="Maiti R."/>
            <person name="Amedeo P."/>
            <person name="Anderson M.J."/>
            <person name="Crabtree J."/>
            <person name="Silva J.C."/>
            <person name="Badger J.H."/>
            <person name="Albarraq A."/>
            <person name="Angiuoli S."/>
            <person name="Bussey H."/>
            <person name="Bowyer P."/>
            <person name="Cotty P.J."/>
            <person name="Dyer P.S."/>
            <person name="Egan A."/>
            <person name="Galens K."/>
            <person name="Fraser-Liggett C.M."/>
            <person name="Haas B.J."/>
            <person name="Inman J.M."/>
            <person name="Kent R."/>
            <person name="Lemieux S."/>
            <person name="Malavazi I."/>
            <person name="Orvis J."/>
            <person name="Roemer T."/>
            <person name="Ronning C.M."/>
            <person name="Sundaram J.P."/>
            <person name="Sutton G."/>
            <person name="Turner G."/>
            <person name="Venter J.C."/>
            <person name="White O.R."/>
            <person name="Whitty B.R."/>
            <person name="Youngman P."/>
            <person name="Wolfe K.H."/>
            <person name="Goldman G.H."/>
            <person name="Wortman J.R."/>
            <person name="Jiang B."/>
            <person name="Denning D.W."/>
            <person name="Nierman W.C."/>
        </authorList>
    </citation>
    <scope>NUCLEOTIDE SEQUENCE [LARGE SCALE GENOMIC DNA]</scope>
    <source>
        <strain evidence="3">ATCC 1007 / CBS 513.65 / DSM 816 / NCTC 3887 / NRRL 1</strain>
    </source>
</reference>
<keyword evidence="3" id="KW-1185">Reference proteome</keyword>
<dbReference type="GeneID" id="4706998"/>
<dbReference type="VEuPathDB" id="FungiDB:ACLA_053950"/>
<dbReference type="EMBL" id="DS027048">
    <property type="protein sequence ID" value="EAW13349.1"/>
    <property type="molecule type" value="Genomic_DNA"/>
</dbReference>
<evidence type="ECO:0000313" key="3">
    <source>
        <dbReference type="Proteomes" id="UP000006701"/>
    </source>
</evidence>
<evidence type="ECO:0000313" key="2">
    <source>
        <dbReference type="EMBL" id="EAW13349.1"/>
    </source>
</evidence>
<organism evidence="2 3">
    <name type="scientific">Aspergillus clavatus (strain ATCC 1007 / CBS 513.65 / DSM 816 / NCTC 3887 / NRRL 1 / QM 1276 / 107)</name>
    <dbReference type="NCBI Taxonomy" id="344612"/>
    <lineage>
        <taxon>Eukaryota</taxon>
        <taxon>Fungi</taxon>
        <taxon>Dikarya</taxon>
        <taxon>Ascomycota</taxon>
        <taxon>Pezizomycotina</taxon>
        <taxon>Eurotiomycetes</taxon>
        <taxon>Eurotiomycetidae</taxon>
        <taxon>Eurotiales</taxon>
        <taxon>Aspergillaceae</taxon>
        <taxon>Aspergillus</taxon>
        <taxon>Aspergillus subgen. Fumigati</taxon>
    </lineage>
</organism>
<dbReference type="KEGG" id="act:ACLA_053950"/>
<dbReference type="RefSeq" id="XP_001274775.1">
    <property type="nucleotide sequence ID" value="XM_001274774.1"/>
</dbReference>
<dbReference type="Proteomes" id="UP000006701">
    <property type="component" value="Unassembled WGS sequence"/>
</dbReference>
<sequence length="147" mass="16258">MDPAYKVLPESTEKVQGPIWELATLTTTDDLHNLWAEDFQLLELDMLSMSLTSTMAGHDRTSSQEECLLADEDQSLASSEEVFHRASSSADSYVTTAERNVDLDPVPVNTPQPSATAPESKKSCPLIRSDFVGLVKRLCKGFLPRKE</sequence>